<comment type="caution">
    <text evidence="3">The sequence shown here is derived from an EMBL/GenBank/DDBJ whole genome shotgun (WGS) entry which is preliminary data.</text>
</comment>
<dbReference type="Proteomes" id="UP001281410">
    <property type="component" value="Unassembled WGS sequence"/>
</dbReference>
<gene>
    <name evidence="3" type="ORF">Dsin_003356</name>
</gene>
<dbReference type="AlphaFoldDB" id="A0AAE0EM35"/>
<dbReference type="GO" id="GO:0042645">
    <property type="term" value="C:mitochondrial nucleoid"/>
    <property type="evidence" value="ECO:0007669"/>
    <property type="project" value="TreeGrafter"/>
</dbReference>
<dbReference type="GO" id="GO:0006264">
    <property type="term" value="P:mitochondrial DNA replication"/>
    <property type="evidence" value="ECO:0007669"/>
    <property type="project" value="TreeGrafter"/>
</dbReference>
<dbReference type="GO" id="GO:0003697">
    <property type="term" value="F:single-stranded DNA binding"/>
    <property type="evidence" value="ECO:0007669"/>
    <property type="project" value="InterPro"/>
</dbReference>
<evidence type="ECO:0000313" key="4">
    <source>
        <dbReference type="Proteomes" id="UP001281410"/>
    </source>
</evidence>
<organism evidence="3 4">
    <name type="scientific">Dipteronia sinensis</name>
    <dbReference type="NCBI Taxonomy" id="43782"/>
    <lineage>
        <taxon>Eukaryota</taxon>
        <taxon>Viridiplantae</taxon>
        <taxon>Streptophyta</taxon>
        <taxon>Embryophyta</taxon>
        <taxon>Tracheophyta</taxon>
        <taxon>Spermatophyta</taxon>
        <taxon>Magnoliopsida</taxon>
        <taxon>eudicotyledons</taxon>
        <taxon>Gunneridae</taxon>
        <taxon>Pentapetalae</taxon>
        <taxon>rosids</taxon>
        <taxon>malvids</taxon>
        <taxon>Sapindales</taxon>
        <taxon>Sapindaceae</taxon>
        <taxon>Hippocastanoideae</taxon>
        <taxon>Acereae</taxon>
        <taxon>Dipteronia</taxon>
    </lineage>
</organism>
<keyword evidence="1 2" id="KW-0238">DNA-binding</keyword>
<proteinExistence type="predicted"/>
<reference evidence="3" key="1">
    <citation type="journal article" date="2023" name="Plant J.">
        <title>Genome sequences and population genomics provide insights into the demographic history, inbreeding, and mutation load of two 'living fossil' tree species of Dipteronia.</title>
        <authorList>
            <person name="Feng Y."/>
            <person name="Comes H.P."/>
            <person name="Chen J."/>
            <person name="Zhu S."/>
            <person name="Lu R."/>
            <person name="Zhang X."/>
            <person name="Li P."/>
            <person name="Qiu J."/>
            <person name="Olsen K.M."/>
            <person name="Qiu Y."/>
        </authorList>
    </citation>
    <scope>NUCLEOTIDE SEQUENCE</scope>
    <source>
        <strain evidence="3">NBL</strain>
    </source>
</reference>
<name>A0AAE0EM35_9ROSI</name>
<dbReference type="SUPFAM" id="SSF50249">
    <property type="entry name" value="Nucleic acid-binding proteins"/>
    <property type="match status" value="1"/>
</dbReference>
<dbReference type="Gene3D" id="2.40.50.140">
    <property type="entry name" value="Nucleic acid-binding proteins"/>
    <property type="match status" value="1"/>
</dbReference>
<dbReference type="PANTHER" id="PTHR10302:SF18">
    <property type="entry name" value="PROTEIN OSB1, MITOCHONDRIAL"/>
    <property type="match status" value="1"/>
</dbReference>
<dbReference type="PANTHER" id="PTHR10302">
    <property type="entry name" value="SINGLE-STRANDED DNA-BINDING PROTEIN"/>
    <property type="match status" value="1"/>
</dbReference>
<evidence type="ECO:0000256" key="2">
    <source>
        <dbReference type="PROSITE-ProRule" id="PRU00252"/>
    </source>
</evidence>
<accession>A0AAE0EM35</accession>
<dbReference type="PROSITE" id="PS50935">
    <property type="entry name" value="SSB"/>
    <property type="match status" value="1"/>
</dbReference>
<dbReference type="InterPro" id="IPR012340">
    <property type="entry name" value="NA-bd_OB-fold"/>
</dbReference>
<protein>
    <recommendedName>
        <fullName evidence="5">Protein OSB1, mitochondrial</fullName>
    </recommendedName>
</protein>
<evidence type="ECO:0000256" key="1">
    <source>
        <dbReference type="ARBA" id="ARBA00023125"/>
    </source>
</evidence>
<keyword evidence="4" id="KW-1185">Reference proteome</keyword>
<dbReference type="InterPro" id="IPR011344">
    <property type="entry name" value="ssDNA-bd"/>
</dbReference>
<dbReference type="EMBL" id="JANJYJ010000001">
    <property type="protein sequence ID" value="KAK3231475.1"/>
    <property type="molecule type" value="Genomic_DNA"/>
</dbReference>
<sequence length="287" mass="33158">MISCSVGVLIRTVSRLSLQRLRTFSSSSLSTHPRLSNFFSDEAEGGSAAYRRVLKTQRPTMIEWEPDLVNSVNLIGSVDRPFKRYQLKTNEIGVYTVLSVKGAPDSNHYFRILLAMQGDMATLCEKHLKLNDYIYVSGRLRSYTKADHNGDLRICYKVDVKDLNYVAERGSRVTSQKSEKLQSGQANTGEAGMEKYQNRLYLWHVFFTNPHEWWDNRKDKKYPNYPDFKHKDTGEVLWFQPDDPPWIKKQLQLIDSKMAEQGLRGDVRSRSKVSTWVYDDFGPNLGL</sequence>
<evidence type="ECO:0008006" key="5">
    <source>
        <dbReference type="Google" id="ProtNLM"/>
    </source>
</evidence>
<dbReference type="InterPro" id="IPR000424">
    <property type="entry name" value="Primosome_PriB/ssb"/>
</dbReference>
<evidence type="ECO:0000313" key="3">
    <source>
        <dbReference type="EMBL" id="KAK3231475.1"/>
    </source>
</evidence>